<organism evidence="2 3">
    <name type="scientific">Massarina eburnea CBS 473.64</name>
    <dbReference type="NCBI Taxonomy" id="1395130"/>
    <lineage>
        <taxon>Eukaryota</taxon>
        <taxon>Fungi</taxon>
        <taxon>Dikarya</taxon>
        <taxon>Ascomycota</taxon>
        <taxon>Pezizomycotina</taxon>
        <taxon>Dothideomycetes</taxon>
        <taxon>Pleosporomycetidae</taxon>
        <taxon>Pleosporales</taxon>
        <taxon>Massarineae</taxon>
        <taxon>Massarinaceae</taxon>
        <taxon>Massarina</taxon>
    </lineage>
</organism>
<protein>
    <submittedName>
        <fullName evidence="2">Uncharacterized protein</fullName>
    </submittedName>
</protein>
<keyword evidence="1" id="KW-0732">Signal</keyword>
<feature type="signal peptide" evidence="1">
    <location>
        <begin position="1"/>
        <end position="17"/>
    </location>
</feature>
<name>A0A6A6S7C5_9PLEO</name>
<dbReference type="OrthoDB" id="3723879at2759"/>
<evidence type="ECO:0000256" key="1">
    <source>
        <dbReference type="SAM" id="SignalP"/>
    </source>
</evidence>
<accession>A0A6A6S7C5</accession>
<dbReference type="AlphaFoldDB" id="A0A6A6S7C5"/>
<gene>
    <name evidence="2" type="ORF">P280DRAFT_548085</name>
</gene>
<evidence type="ECO:0000313" key="2">
    <source>
        <dbReference type="EMBL" id="KAF2642643.1"/>
    </source>
</evidence>
<keyword evidence="3" id="KW-1185">Reference proteome</keyword>
<feature type="chain" id="PRO_5025495993" evidence="1">
    <location>
        <begin position="18"/>
        <end position="382"/>
    </location>
</feature>
<dbReference type="EMBL" id="MU006781">
    <property type="protein sequence ID" value="KAF2642643.1"/>
    <property type="molecule type" value="Genomic_DNA"/>
</dbReference>
<dbReference type="Proteomes" id="UP000799753">
    <property type="component" value="Unassembled WGS sequence"/>
</dbReference>
<proteinExistence type="predicted"/>
<evidence type="ECO:0000313" key="3">
    <source>
        <dbReference type="Proteomes" id="UP000799753"/>
    </source>
</evidence>
<reference evidence="2" key="1">
    <citation type="journal article" date="2020" name="Stud. Mycol.">
        <title>101 Dothideomycetes genomes: a test case for predicting lifestyles and emergence of pathogens.</title>
        <authorList>
            <person name="Haridas S."/>
            <person name="Albert R."/>
            <person name="Binder M."/>
            <person name="Bloem J."/>
            <person name="Labutti K."/>
            <person name="Salamov A."/>
            <person name="Andreopoulos B."/>
            <person name="Baker S."/>
            <person name="Barry K."/>
            <person name="Bills G."/>
            <person name="Bluhm B."/>
            <person name="Cannon C."/>
            <person name="Castanera R."/>
            <person name="Culley D."/>
            <person name="Daum C."/>
            <person name="Ezra D."/>
            <person name="Gonzalez J."/>
            <person name="Henrissat B."/>
            <person name="Kuo A."/>
            <person name="Liang C."/>
            <person name="Lipzen A."/>
            <person name="Lutzoni F."/>
            <person name="Magnuson J."/>
            <person name="Mondo S."/>
            <person name="Nolan M."/>
            <person name="Ohm R."/>
            <person name="Pangilinan J."/>
            <person name="Park H.-J."/>
            <person name="Ramirez L."/>
            <person name="Alfaro M."/>
            <person name="Sun H."/>
            <person name="Tritt A."/>
            <person name="Yoshinaga Y."/>
            <person name="Zwiers L.-H."/>
            <person name="Turgeon B."/>
            <person name="Goodwin S."/>
            <person name="Spatafora J."/>
            <person name="Crous P."/>
            <person name="Grigoriev I."/>
        </authorList>
    </citation>
    <scope>NUCLEOTIDE SEQUENCE</scope>
    <source>
        <strain evidence="2">CBS 473.64</strain>
    </source>
</reference>
<sequence>MFKIVLDFILAASVVHGAVITRTTDYVDEGVFLAHCTVTETASKKEVGTNSIIYYNQYIDRPNAQFYPGYPTDPAGKTYNNGKIDWTSGKSEKPITASLGGQMPFQVWDLTAEGDRHTNATGYAKLNGKDMRCYRPNQYMETLWVTPLIGSRIRTAKYTNCVGDYICTRESRQVRRTEFEFSEDTLDVAVSITESPSEPQNKLISKYLTDAFKSLTDIYNPETLLSSGTIAIMSADAKLNVNFDMQEKKDDGTFDKNRMPRIQNELASKLVDKLFKEKSKPNCKQTPPSRYPTCEYTIKFPKQIYIASQVADQQFMRWSPTDRITISAQSTKKNKKCEQNKKAMEILSAVFGVANEVKSGWFSAAAGGLGFVAGKVGSAGKC</sequence>